<protein>
    <submittedName>
        <fullName evidence="1">Uncharacterized protein</fullName>
    </submittedName>
</protein>
<evidence type="ECO:0000313" key="1">
    <source>
        <dbReference type="EnsemblPlants" id="KQL06410"/>
    </source>
</evidence>
<reference evidence="2" key="1">
    <citation type="journal article" date="2012" name="Nat. Biotechnol.">
        <title>Reference genome sequence of the model plant Setaria.</title>
        <authorList>
            <person name="Bennetzen J.L."/>
            <person name="Schmutz J."/>
            <person name="Wang H."/>
            <person name="Percifield R."/>
            <person name="Hawkins J."/>
            <person name="Pontaroli A.C."/>
            <person name="Estep M."/>
            <person name="Feng L."/>
            <person name="Vaughn J.N."/>
            <person name="Grimwood J."/>
            <person name="Jenkins J."/>
            <person name="Barry K."/>
            <person name="Lindquist E."/>
            <person name="Hellsten U."/>
            <person name="Deshpande S."/>
            <person name="Wang X."/>
            <person name="Wu X."/>
            <person name="Mitros T."/>
            <person name="Triplett J."/>
            <person name="Yang X."/>
            <person name="Ye C.Y."/>
            <person name="Mauro-Herrera M."/>
            <person name="Wang L."/>
            <person name="Li P."/>
            <person name="Sharma M."/>
            <person name="Sharma R."/>
            <person name="Ronald P.C."/>
            <person name="Panaud O."/>
            <person name="Kellogg E.A."/>
            <person name="Brutnell T.P."/>
            <person name="Doust A.N."/>
            <person name="Tuskan G.A."/>
            <person name="Rokhsar D."/>
            <person name="Devos K.M."/>
        </authorList>
    </citation>
    <scope>NUCLEOTIDE SEQUENCE [LARGE SCALE GENOMIC DNA]</scope>
    <source>
        <strain evidence="2">cv. Yugu1</strain>
    </source>
</reference>
<evidence type="ECO:0000313" key="2">
    <source>
        <dbReference type="Proteomes" id="UP000004995"/>
    </source>
</evidence>
<proteinExistence type="predicted"/>
<name>K3XU37_SETIT</name>
<dbReference type="AlphaFoldDB" id="K3XU37"/>
<dbReference type="EnsemblPlants" id="KQL06410">
    <property type="protein sequence ID" value="KQL06410"/>
    <property type="gene ID" value="SETIT_005444mg"/>
</dbReference>
<dbReference type="EMBL" id="AGNK02003247">
    <property type="status" value="NOT_ANNOTATED_CDS"/>
    <property type="molecule type" value="Genomic_DNA"/>
</dbReference>
<accession>K3XU37</accession>
<sequence>MFRYIYSMKKLDLVFSAAYQPYEDLTCKFCPLFSAWQVIRSEIDYFYI</sequence>
<reference evidence="1" key="2">
    <citation type="submission" date="2018-08" db="UniProtKB">
        <authorList>
            <consortium name="EnsemblPlants"/>
        </authorList>
    </citation>
    <scope>IDENTIFICATION</scope>
    <source>
        <strain evidence="1">Yugu1</strain>
    </source>
</reference>
<organism evidence="1 2">
    <name type="scientific">Setaria italica</name>
    <name type="common">Foxtail millet</name>
    <name type="synonym">Panicum italicum</name>
    <dbReference type="NCBI Taxonomy" id="4555"/>
    <lineage>
        <taxon>Eukaryota</taxon>
        <taxon>Viridiplantae</taxon>
        <taxon>Streptophyta</taxon>
        <taxon>Embryophyta</taxon>
        <taxon>Tracheophyta</taxon>
        <taxon>Spermatophyta</taxon>
        <taxon>Magnoliopsida</taxon>
        <taxon>Liliopsida</taxon>
        <taxon>Poales</taxon>
        <taxon>Poaceae</taxon>
        <taxon>PACMAD clade</taxon>
        <taxon>Panicoideae</taxon>
        <taxon>Panicodae</taxon>
        <taxon>Paniceae</taxon>
        <taxon>Cenchrinae</taxon>
        <taxon>Setaria</taxon>
    </lineage>
</organism>
<dbReference type="InParanoid" id="K3XU37"/>
<dbReference type="Gramene" id="KQL06410">
    <property type="protein sequence ID" value="KQL06410"/>
    <property type="gene ID" value="SETIT_005444mg"/>
</dbReference>
<dbReference type="HOGENOM" id="CLU_3160924_0_0_1"/>
<dbReference type="Proteomes" id="UP000004995">
    <property type="component" value="Unassembled WGS sequence"/>
</dbReference>
<keyword evidence="2" id="KW-1185">Reference proteome</keyword>